<name>A0A0F9EG23_9ZZZZ</name>
<evidence type="ECO:0000313" key="1">
    <source>
        <dbReference type="EMBL" id="KKL72894.1"/>
    </source>
</evidence>
<sequence length="75" mass="8748">MKQATTHYRLMVTVGKRDQAIRSLWFGQLLDFNTGDRYKTLKSAKAALKQCQKHESNKSYPMWIEKVTTTIERIG</sequence>
<proteinExistence type="predicted"/>
<gene>
    <name evidence="1" type="ORF">LCGC14_2080310</name>
</gene>
<reference evidence="1" key="1">
    <citation type="journal article" date="2015" name="Nature">
        <title>Complex archaea that bridge the gap between prokaryotes and eukaryotes.</title>
        <authorList>
            <person name="Spang A."/>
            <person name="Saw J.H."/>
            <person name="Jorgensen S.L."/>
            <person name="Zaremba-Niedzwiedzka K."/>
            <person name="Martijn J."/>
            <person name="Lind A.E."/>
            <person name="van Eijk R."/>
            <person name="Schleper C."/>
            <person name="Guy L."/>
            <person name="Ettema T.J."/>
        </authorList>
    </citation>
    <scope>NUCLEOTIDE SEQUENCE</scope>
</reference>
<protein>
    <submittedName>
        <fullName evidence="1">Uncharacterized protein</fullName>
    </submittedName>
</protein>
<comment type="caution">
    <text evidence="1">The sequence shown here is derived from an EMBL/GenBank/DDBJ whole genome shotgun (WGS) entry which is preliminary data.</text>
</comment>
<dbReference type="AlphaFoldDB" id="A0A0F9EG23"/>
<organism evidence="1">
    <name type="scientific">marine sediment metagenome</name>
    <dbReference type="NCBI Taxonomy" id="412755"/>
    <lineage>
        <taxon>unclassified sequences</taxon>
        <taxon>metagenomes</taxon>
        <taxon>ecological metagenomes</taxon>
    </lineage>
</organism>
<dbReference type="EMBL" id="LAZR01025127">
    <property type="protein sequence ID" value="KKL72894.1"/>
    <property type="molecule type" value="Genomic_DNA"/>
</dbReference>
<accession>A0A0F9EG23</accession>